<protein>
    <submittedName>
        <fullName evidence="1">S100-A4-like protein</fullName>
    </submittedName>
</protein>
<evidence type="ECO:0000313" key="1">
    <source>
        <dbReference type="EMBL" id="TFJ99271.1"/>
    </source>
</evidence>
<dbReference type="AlphaFoldDB" id="A0A4D9DSF4"/>
<proteinExistence type="predicted"/>
<dbReference type="EMBL" id="QXTE01000339">
    <property type="protein sequence ID" value="TFJ99271.1"/>
    <property type="molecule type" value="Genomic_DNA"/>
</dbReference>
<evidence type="ECO:0000313" key="2">
    <source>
        <dbReference type="Proteomes" id="UP000297703"/>
    </source>
</evidence>
<reference evidence="1 2" key="2">
    <citation type="submission" date="2019-04" db="EMBL/GenBank/DDBJ databases">
        <title>The genome sequence of big-headed turtle.</title>
        <authorList>
            <person name="Gong S."/>
        </authorList>
    </citation>
    <scope>NUCLEOTIDE SEQUENCE [LARGE SCALE GENOMIC DNA]</scope>
    <source>
        <strain evidence="1">DO16091913</strain>
        <tissue evidence="1">Muscle</tissue>
    </source>
</reference>
<gene>
    <name evidence="1" type="ORF">DR999_PMT18716</name>
</gene>
<comment type="caution">
    <text evidence="1">The sequence shown here is derived from an EMBL/GenBank/DDBJ whole genome shotgun (WGS) entry which is preliminary data.</text>
</comment>
<accession>A0A4D9DSF4</accession>
<sequence length="158" mass="17121">MCVSVSQGECTGVGGRCVHAQQGVLVCICILAGGEDSACACFYSQLNLPSNFCPAVEKYHPRLRFPGLRERISARAEPFHVAVCGCGPCLWHPVCIRSQGIPVQRLGASREPVRPNCPGLVTPRRAPATWPWNREASHSCFLPSKAYQRVTTSSKGDP</sequence>
<keyword evidence="2" id="KW-1185">Reference proteome</keyword>
<dbReference type="Proteomes" id="UP000297703">
    <property type="component" value="Unassembled WGS sequence"/>
</dbReference>
<organism evidence="1 2">
    <name type="scientific">Platysternon megacephalum</name>
    <name type="common">big-headed turtle</name>
    <dbReference type="NCBI Taxonomy" id="55544"/>
    <lineage>
        <taxon>Eukaryota</taxon>
        <taxon>Metazoa</taxon>
        <taxon>Chordata</taxon>
        <taxon>Craniata</taxon>
        <taxon>Vertebrata</taxon>
        <taxon>Euteleostomi</taxon>
        <taxon>Archelosauria</taxon>
        <taxon>Testudinata</taxon>
        <taxon>Testudines</taxon>
        <taxon>Cryptodira</taxon>
        <taxon>Durocryptodira</taxon>
        <taxon>Testudinoidea</taxon>
        <taxon>Platysternidae</taxon>
        <taxon>Platysternon</taxon>
    </lineage>
</organism>
<reference evidence="1 2" key="1">
    <citation type="submission" date="2019-04" db="EMBL/GenBank/DDBJ databases">
        <title>Draft genome of the big-headed turtle Platysternon megacephalum.</title>
        <authorList>
            <person name="Gong S."/>
        </authorList>
    </citation>
    <scope>NUCLEOTIDE SEQUENCE [LARGE SCALE GENOMIC DNA]</scope>
    <source>
        <strain evidence="1">DO16091913</strain>
        <tissue evidence="1">Muscle</tissue>
    </source>
</reference>
<name>A0A4D9DSF4_9SAUR</name>